<evidence type="ECO:0000256" key="3">
    <source>
        <dbReference type="ARBA" id="ARBA00012891"/>
    </source>
</evidence>
<dbReference type="Pfam" id="PF01028">
    <property type="entry name" value="Topoisom_I"/>
    <property type="match status" value="1"/>
</dbReference>
<evidence type="ECO:0000256" key="6">
    <source>
        <dbReference type="ARBA" id="ARBA00023235"/>
    </source>
</evidence>
<keyword evidence="5" id="KW-0238">DNA-binding</keyword>
<dbReference type="InterPro" id="IPR035447">
    <property type="entry name" value="DNA_topo_I_N_sf"/>
</dbReference>
<protein>
    <recommendedName>
        <fullName evidence="3">DNA topoisomerase</fullName>
        <ecNumber evidence="3">5.6.2.1</ecNumber>
    </recommendedName>
</protein>
<evidence type="ECO:0000256" key="5">
    <source>
        <dbReference type="ARBA" id="ARBA00023125"/>
    </source>
</evidence>
<accession>A0ABP7DM39</accession>
<dbReference type="Gene3D" id="3.30.66.10">
    <property type="entry name" value="DNA topoisomerase I domain"/>
    <property type="match status" value="1"/>
</dbReference>
<comment type="catalytic activity">
    <reaction evidence="1">
        <text>ATP-independent breakage of single-stranded DNA, followed by passage and rejoining.</text>
        <dbReference type="EC" id="5.6.2.1"/>
    </reaction>
</comment>
<dbReference type="EMBL" id="BAAAYX010000009">
    <property type="protein sequence ID" value="GAA3706636.1"/>
    <property type="molecule type" value="Genomic_DNA"/>
</dbReference>
<dbReference type="PROSITE" id="PS52038">
    <property type="entry name" value="TOPO_IB_2"/>
    <property type="match status" value="1"/>
</dbReference>
<keyword evidence="10" id="KW-1185">Reference proteome</keyword>
<evidence type="ECO:0000313" key="10">
    <source>
        <dbReference type="Proteomes" id="UP001500051"/>
    </source>
</evidence>
<dbReference type="SUPFAM" id="SSF55869">
    <property type="entry name" value="DNA topoisomerase I domain"/>
    <property type="match status" value="1"/>
</dbReference>
<keyword evidence="6" id="KW-0413">Isomerase</keyword>
<evidence type="ECO:0000259" key="7">
    <source>
        <dbReference type="Pfam" id="PF01028"/>
    </source>
</evidence>
<dbReference type="InterPro" id="IPR011010">
    <property type="entry name" value="DNA_brk_join_enz"/>
</dbReference>
<evidence type="ECO:0000256" key="1">
    <source>
        <dbReference type="ARBA" id="ARBA00000213"/>
    </source>
</evidence>
<gene>
    <name evidence="9" type="ORF">GCM10022204_25590</name>
</gene>
<dbReference type="EC" id="5.6.2.1" evidence="3"/>
<proteinExistence type="inferred from homology"/>
<dbReference type="SUPFAM" id="SSF56349">
    <property type="entry name" value="DNA breaking-rejoining enzymes"/>
    <property type="match status" value="1"/>
</dbReference>
<organism evidence="9 10">
    <name type="scientific">Microlunatus aurantiacus</name>
    <dbReference type="NCBI Taxonomy" id="446786"/>
    <lineage>
        <taxon>Bacteria</taxon>
        <taxon>Bacillati</taxon>
        <taxon>Actinomycetota</taxon>
        <taxon>Actinomycetes</taxon>
        <taxon>Propionibacteriales</taxon>
        <taxon>Propionibacteriaceae</taxon>
        <taxon>Microlunatus</taxon>
    </lineage>
</organism>
<keyword evidence="4" id="KW-0799">Topoisomerase</keyword>
<dbReference type="InterPro" id="IPR049331">
    <property type="entry name" value="Top1B_N_bact"/>
</dbReference>
<evidence type="ECO:0000256" key="4">
    <source>
        <dbReference type="ARBA" id="ARBA00023029"/>
    </source>
</evidence>
<dbReference type="InterPro" id="IPR014711">
    <property type="entry name" value="TopoI_cat_a-hlx-sub_euk"/>
</dbReference>
<dbReference type="Gene3D" id="1.10.132.120">
    <property type="match status" value="1"/>
</dbReference>
<evidence type="ECO:0000313" key="9">
    <source>
        <dbReference type="EMBL" id="GAA3706636.1"/>
    </source>
</evidence>
<feature type="domain" description="DNA topoisomerase IB N-terminal" evidence="8">
    <location>
        <begin position="22"/>
        <end position="69"/>
    </location>
</feature>
<comment type="similarity">
    <text evidence="2">Belongs to the type IB topoisomerase family.</text>
</comment>
<sequence length="335" mass="37561">MVRLRTVSPSDPGWTRRRVGRGFSYLDHLGVRLGPDERERCLQLVIPPAWEEVWICQHPNGHLQAVGTDDAGRRQYLYHPEWRRKRDESKHDRVLQVASRLPRARRRVAVHLQQEGMSYERALATAFRLLDLGFFRIGGEAYAESHHSYGLATIRKEHVTLENGTVVFDFIAKSGQERYVALADDLVRRSVADLLRRRGGGPELLAYKDGRQWKDVTSSDINAYIKEQVGGEVSAKDFRTWHGTVIAAVALAGANADATTPSKRKRAVSAAMKQVSSYLGNTPTVARASYVDPRVIDLFSDGVTISPRLATLDDDLSDGRTHGRVEKAVLNLLKI</sequence>
<dbReference type="RefSeq" id="WP_344812752.1">
    <property type="nucleotide sequence ID" value="NZ_BAAAYX010000009.1"/>
</dbReference>
<evidence type="ECO:0000259" key="8">
    <source>
        <dbReference type="Pfam" id="PF21338"/>
    </source>
</evidence>
<name>A0ABP7DM39_9ACTN</name>
<dbReference type="PRINTS" id="PR00416">
    <property type="entry name" value="EUTPISMRASEI"/>
</dbReference>
<dbReference type="Gene3D" id="3.90.15.10">
    <property type="entry name" value="Topoisomerase I, Chain A, domain 3"/>
    <property type="match status" value="1"/>
</dbReference>
<evidence type="ECO:0000256" key="2">
    <source>
        <dbReference type="ARBA" id="ARBA00006645"/>
    </source>
</evidence>
<dbReference type="InterPro" id="IPR013500">
    <property type="entry name" value="TopoI_cat_euk"/>
</dbReference>
<comment type="caution">
    <text evidence="9">The sequence shown here is derived from an EMBL/GenBank/DDBJ whole genome shotgun (WGS) entry which is preliminary data.</text>
</comment>
<dbReference type="Proteomes" id="UP001500051">
    <property type="component" value="Unassembled WGS sequence"/>
</dbReference>
<dbReference type="InterPro" id="IPR001631">
    <property type="entry name" value="TopoI"/>
</dbReference>
<reference evidence="10" key="1">
    <citation type="journal article" date="2019" name="Int. J. Syst. Evol. Microbiol.">
        <title>The Global Catalogue of Microorganisms (GCM) 10K type strain sequencing project: providing services to taxonomists for standard genome sequencing and annotation.</title>
        <authorList>
            <consortium name="The Broad Institute Genomics Platform"/>
            <consortium name="The Broad Institute Genome Sequencing Center for Infectious Disease"/>
            <person name="Wu L."/>
            <person name="Ma J."/>
        </authorList>
    </citation>
    <scope>NUCLEOTIDE SEQUENCE [LARGE SCALE GENOMIC DNA]</scope>
    <source>
        <strain evidence="10">JCM 16548</strain>
    </source>
</reference>
<dbReference type="Pfam" id="PF21338">
    <property type="entry name" value="Top1B_N_bact"/>
    <property type="match status" value="1"/>
</dbReference>
<feature type="domain" description="DNA topoisomerase I catalytic core eukaryotic-type" evidence="7">
    <location>
        <begin position="81"/>
        <end position="287"/>
    </location>
</feature>